<keyword evidence="1" id="KW-0812">Transmembrane</keyword>
<evidence type="ECO:0000256" key="1">
    <source>
        <dbReference type="SAM" id="Phobius"/>
    </source>
</evidence>
<gene>
    <name evidence="2" type="ORF">HELGO_WM26277</name>
</gene>
<sequence length="61" mass="6605">MDYVEQGIILFLFLAAIGYLISIFRPSKASGCSKGCGSQCAVGNLEQAMEQFEQDVLEGKV</sequence>
<evidence type="ECO:0008006" key="3">
    <source>
        <dbReference type="Google" id="ProtNLM"/>
    </source>
</evidence>
<accession>A0A6S6UL88</accession>
<keyword evidence="1" id="KW-0472">Membrane</keyword>
<dbReference type="EMBL" id="CACVAQ010000528">
    <property type="protein sequence ID" value="CAA6830002.1"/>
    <property type="molecule type" value="Genomic_DNA"/>
</dbReference>
<dbReference type="AlphaFoldDB" id="A0A6S6UL88"/>
<reference evidence="2" key="1">
    <citation type="submission" date="2020-01" db="EMBL/GenBank/DDBJ databases">
        <authorList>
            <person name="Meier V. D."/>
            <person name="Meier V D."/>
        </authorList>
    </citation>
    <scope>NUCLEOTIDE SEQUENCE</scope>
    <source>
        <strain evidence="2">HLG_WM_MAG_10</strain>
    </source>
</reference>
<protein>
    <recommendedName>
        <fullName evidence="3">FeoB-associated Cys-rich membrane protein</fullName>
    </recommendedName>
</protein>
<organism evidence="2">
    <name type="scientific">uncultured Aureispira sp</name>
    <dbReference type="NCBI Taxonomy" id="1331704"/>
    <lineage>
        <taxon>Bacteria</taxon>
        <taxon>Pseudomonadati</taxon>
        <taxon>Bacteroidota</taxon>
        <taxon>Saprospiria</taxon>
        <taxon>Saprospirales</taxon>
        <taxon>Saprospiraceae</taxon>
        <taxon>Aureispira</taxon>
        <taxon>environmental samples</taxon>
    </lineage>
</organism>
<evidence type="ECO:0000313" key="2">
    <source>
        <dbReference type="EMBL" id="CAA6830002.1"/>
    </source>
</evidence>
<proteinExistence type="predicted"/>
<name>A0A6S6UL88_9BACT</name>
<feature type="transmembrane region" description="Helical" evidence="1">
    <location>
        <begin position="6"/>
        <end position="24"/>
    </location>
</feature>
<keyword evidence="1" id="KW-1133">Transmembrane helix</keyword>